<proteinExistence type="predicted"/>
<feature type="region of interest" description="Disordered" evidence="1">
    <location>
        <begin position="1"/>
        <end position="20"/>
    </location>
</feature>
<sequence length="288" mass="32427">MCRSDSGRLPHAARLPHVNFESSNTRDEVEMRKVVPNGKAVKALREQLERLSTQKEMASEIGVSIRMLRMIENENAPIAVTTAERLAKALQVHRERIILGSELSEMTPTVSAPEVLSALMEDEDRLIPRNDYDIASATADEGALYTEAARSHDVACIIETTLDEETGAYAQELFDILVGLSWSQRDILVDIPPATEIAVRRRLRQLIVLLKGNDIWIYRTSVLRRLPERYTVAPPDEPFSYQSRQVVALGPPGEYGETTMRVPIDHGQPFILPAWRKLRKSDNETETA</sequence>
<evidence type="ECO:0000313" key="3">
    <source>
        <dbReference type="EMBL" id="AWL93434.1"/>
    </source>
</evidence>
<dbReference type="Gene3D" id="1.10.260.40">
    <property type="entry name" value="lambda repressor-like DNA-binding domains"/>
    <property type="match status" value="1"/>
</dbReference>
<dbReference type="GO" id="GO:0003677">
    <property type="term" value="F:DNA binding"/>
    <property type="evidence" value="ECO:0007669"/>
    <property type="project" value="InterPro"/>
</dbReference>
<reference evidence="3 4" key="2">
    <citation type="journal article" date="2017" name="Syst. Appl. Microbiol.">
        <title>Soybeans inoculated with root zone soils of Canadian native legumes harbour diverse and novel Bradyrhizobium spp. that possess agricultural potential.</title>
        <authorList>
            <person name="Bromfield E.S.P."/>
            <person name="Cloutier S."/>
            <person name="Tambong J.T."/>
            <person name="Tran Thi T.V."/>
        </authorList>
    </citation>
    <scope>NUCLEOTIDE SEQUENCE [LARGE SCALE GENOMIC DNA]</scope>
    <source>
        <strain evidence="3 4">OO99</strain>
    </source>
</reference>
<dbReference type="PROSITE" id="PS50943">
    <property type="entry name" value="HTH_CROC1"/>
    <property type="match status" value="1"/>
</dbReference>
<dbReference type="OrthoDB" id="7594118at2"/>
<evidence type="ECO:0000259" key="2">
    <source>
        <dbReference type="PROSITE" id="PS50943"/>
    </source>
</evidence>
<organism evidence="3 4">
    <name type="scientific">Bradyrhizobium ottawaense</name>
    <dbReference type="NCBI Taxonomy" id="931866"/>
    <lineage>
        <taxon>Bacteria</taxon>
        <taxon>Pseudomonadati</taxon>
        <taxon>Pseudomonadota</taxon>
        <taxon>Alphaproteobacteria</taxon>
        <taxon>Hyphomicrobiales</taxon>
        <taxon>Nitrobacteraceae</taxon>
        <taxon>Bradyrhizobium</taxon>
    </lineage>
</organism>
<dbReference type="SMART" id="SM00530">
    <property type="entry name" value="HTH_XRE"/>
    <property type="match status" value="1"/>
</dbReference>
<accession>A0A2U8P7L1</accession>
<dbReference type="AlphaFoldDB" id="A0A2U8P7L1"/>
<feature type="domain" description="HTH cro/C1-type" evidence="2">
    <location>
        <begin position="53"/>
        <end position="97"/>
    </location>
</feature>
<dbReference type="InterPro" id="IPR001387">
    <property type="entry name" value="Cro/C1-type_HTH"/>
</dbReference>
<gene>
    <name evidence="3" type="ORF">CIT37_15645</name>
</gene>
<dbReference type="CDD" id="cd00093">
    <property type="entry name" value="HTH_XRE"/>
    <property type="match status" value="1"/>
</dbReference>
<name>A0A2U8P7L1_9BRAD</name>
<dbReference type="InterPro" id="IPR010982">
    <property type="entry name" value="Lambda_DNA-bd_dom_sf"/>
</dbReference>
<dbReference type="Pfam" id="PF01381">
    <property type="entry name" value="HTH_3"/>
    <property type="match status" value="1"/>
</dbReference>
<dbReference type="Proteomes" id="UP000215703">
    <property type="component" value="Chromosome"/>
</dbReference>
<dbReference type="SUPFAM" id="SSF47413">
    <property type="entry name" value="lambda repressor-like DNA-binding domains"/>
    <property type="match status" value="1"/>
</dbReference>
<evidence type="ECO:0000313" key="4">
    <source>
        <dbReference type="Proteomes" id="UP000215703"/>
    </source>
</evidence>
<dbReference type="EMBL" id="CP029425">
    <property type="protein sequence ID" value="AWL93434.1"/>
    <property type="molecule type" value="Genomic_DNA"/>
</dbReference>
<reference evidence="3 4" key="1">
    <citation type="journal article" date="2014" name="Int. J. Syst. Evol. Microbiol.">
        <title>Bradyrhizobium ottawaense sp. nov., a symbiotic nitrogen fixing bacterium from root nodules of soybeans in Canada.</title>
        <authorList>
            <person name="Yu X."/>
            <person name="Cloutier S."/>
            <person name="Tambong J.T."/>
            <person name="Bromfield E.S."/>
        </authorList>
    </citation>
    <scope>NUCLEOTIDE SEQUENCE [LARGE SCALE GENOMIC DNA]</scope>
    <source>
        <strain evidence="3 4">OO99</strain>
    </source>
</reference>
<dbReference type="KEGG" id="bot:CIT37_15645"/>
<protein>
    <submittedName>
        <fullName evidence="3">XRE family transcriptional regulator</fullName>
    </submittedName>
</protein>
<evidence type="ECO:0000256" key="1">
    <source>
        <dbReference type="SAM" id="MobiDB-lite"/>
    </source>
</evidence>